<reference evidence="1 2" key="1">
    <citation type="submission" date="2019-06" db="EMBL/GenBank/DDBJ databases">
        <title>An operon consisting of a P-type ATPase gene and a transcriptional regular gene given the different cadmium resistance in Bacillus vietamensis 151-6 and Bacillus marisflavi 151-25.</title>
        <authorList>
            <person name="Yu X."/>
        </authorList>
    </citation>
    <scope>NUCLEOTIDE SEQUENCE [LARGE SCALE GENOMIC DNA]</scope>
    <source>
        <strain evidence="1 2">151-6</strain>
        <plasmid evidence="1 2">p6</plasmid>
    </source>
</reference>
<accession>A0A6I6UW24</accession>
<keyword evidence="1" id="KW-0614">Plasmid</keyword>
<gene>
    <name evidence="1" type="ORF">FHE72_23560</name>
</gene>
<name>A0A6I6UW24_9BACI</name>
<protein>
    <submittedName>
        <fullName evidence="1">Uncharacterized protein</fullName>
    </submittedName>
</protein>
<evidence type="ECO:0000313" key="1">
    <source>
        <dbReference type="EMBL" id="QHE63971.1"/>
    </source>
</evidence>
<proteinExistence type="predicted"/>
<geneLocation type="plasmid" evidence="1 2">
    <name>p6</name>
</geneLocation>
<organism evidence="1 2">
    <name type="scientific">Rossellomorea vietnamensis</name>
    <dbReference type="NCBI Taxonomy" id="218284"/>
    <lineage>
        <taxon>Bacteria</taxon>
        <taxon>Bacillati</taxon>
        <taxon>Bacillota</taxon>
        <taxon>Bacilli</taxon>
        <taxon>Bacillales</taxon>
        <taxon>Bacillaceae</taxon>
        <taxon>Rossellomorea</taxon>
    </lineage>
</organism>
<dbReference type="RefSeq" id="WP_159363394.1">
    <property type="nucleotide sequence ID" value="NZ_CP047395.1"/>
</dbReference>
<sequence length="130" mass="15150">MKTHKIQMNCMDEFCGSKILTRKGEYTLDGIKCPVCDGLVLARPYNEDDNHIYYEDHKRPKLYRQMHECLNCGFLGHMEGPKELHSTVQVCPKCTRGAFVDVWSVESYKDKAIPLTTSQRFKRFIDTKLK</sequence>
<dbReference type="Proteomes" id="UP000465062">
    <property type="component" value="Plasmid p6"/>
</dbReference>
<dbReference type="AlphaFoldDB" id="A0A6I6UW24"/>
<evidence type="ECO:0000313" key="2">
    <source>
        <dbReference type="Proteomes" id="UP000465062"/>
    </source>
</evidence>
<dbReference type="EMBL" id="CP047395">
    <property type="protein sequence ID" value="QHE63971.1"/>
    <property type="molecule type" value="Genomic_DNA"/>
</dbReference>
<dbReference type="KEGG" id="bvq:FHE72_23560"/>